<evidence type="ECO:0000313" key="2">
    <source>
        <dbReference type="Proteomes" id="UP000828390"/>
    </source>
</evidence>
<sequence>MAPDGRKDGRTERRTKGRTDNAKTISLRLWRGIINQLTNTYTNYSAASIAAAAANDAGAHADNAAAHDDDDDNIYALSYARNDNHCLLHYLQLNYADDECWERLLYYARNDNHSLCLFIDNPRNRLLPDYRP</sequence>
<reference evidence="1" key="1">
    <citation type="journal article" date="2019" name="bioRxiv">
        <title>The Genome of the Zebra Mussel, Dreissena polymorpha: A Resource for Invasive Species Research.</title>
        <authorList>
            <person name="McCartney M.A."/>
            <person name="Auch B."/>
            <person name="Kono T."/>
            <person name="Mallez S."/>
            <person name="Zhang Y."/>
            <person name="Obille A."/>
            <person name="Becker A."/>
            <person name="Abrahante J.E."/>
            <person name="Garbe J."/>
            <person name="Badalamenti J.P."/>
            <person name="Herman A."/>
            <person name="Mangelson H."/>
            <person name="Liachko I."/>
            <person name="Sullivan S."/>
            <person name="Sone E.D."/>
            <person name="Koren S."/>
            <person name="Silverstein K.A.T."/>
            <person name="Beckman K.B."/>
            <person name="Gohl D.M."/>
        </authorList>
    </citation>
    <scope>NUCLEOTIDE SEQUENCE</scope>
    <source>
        <strain evidence="1">Duluth1</strain>
        <tissue evidence="1">Whole animal</tissue>
    </source>
</reference>
<accession>A0A9D4CIY6</accession>
<keyword evidence="2" id="KW-1185">Reference proteome</keyword>
<name>A0A9D4CIY6_DREPO</name>
<dbReference type="EMBL" id="JAIWYP010000012">
    <property type="protein sequence ID" value="KAH3726183.1"/>
    <property type="molecule type" value="Genomic_DNA"/>
</dbReference>
<organism evidence="1 2">
    <name type="scientific">Dreissena polymorpha</name>
    <name type="common">Zebra mussel</name>
    <name type="synonym">Mytilus polymorpha</name>
    <dbReference type="NCBI Taxonomy" id="45954"/>
    <lineage>
        <taxon>Eukaryota</taxon>
        <taxon>Metazoa</taxon>
        <taxon>Spiralia</taxon>
        <taxon>Lophotrochozoa</taxon>
        <taxon>Mollusca</taxon>
        <taxon>Bivalvia</taxon>
        <taxon>Autobranchia</taxon>
        <taxon>Heteroconchia</taxon>
        <taxon>Euheterodonta</taxon>
        <taxon>Imparidentia</taxon>
        <taxon>Neoheterodontei</taxon>
        <taxon>Myida</taxon>
        <taxon>Dreissenoidea</taxon>
        <taxon>Dreissenidae</taxon>
        <taxon>Dreissena</taxon>
    </lineage>
</organism>
<dbReference type="Proteomes" id="UP000828390">
    <property type="component" value="Unassembled WGS sequence"/>
</dbReference>
<evidence type="ECO:0000313" key="1">
    <source>
        <dbReference type="EMBL" id="KAH3726183.1"/>
    </source>
</evidence>
<comment type="caution">
    <text evidence="1">The sequence shown here is derived from an EMBL/GenBank/DDBJ whole genome shotgun (WGS) entry which is preliminary data.</text>
</comment>
<dbReference type="AlphaFoldDB" id="A0A9D4CIY6"/>
<gene>
    <name evidence="1" type="ORF">DPMN_052040</name>
</gene>
<proteinExistence type="predicted"/>
<protein>
    <submittedName>
        <fullName evidence="1">Uncharacterized protein</fullName>
    </submittedName>
</protein>
<reference evidence="1" key="2">
    <citation type="submission" date="2020-11" db="EMBL/GenBank/DDBJ databases">
        <authorList>
            <person name="McCartney M.A."/>
            <person name="Auch B."/>
            <person name="Kono T."/>
            <person name="Mallez S."/>
            <person name="Becker A."/>
            <person name="Gohl D.M."/>
            <person name="Silverstein K.A.T."/>
            <person name="Koren S."/>
            <person name="Bechman K.B."/>
            <person name="Herman A."/>
            <person name="Abrahante J.E."/>
            <person name="Garbe J."/>
        </authorList>
    </citation>
    <scope>NUCLEOTIDE SEQUENCE</scope>
    <source>
        <strain evidence="1">Duluth1</strain>
        <tissue evidence="1">Whole animal</tissue>
    </source>
</reference>